<reference evidence="3 4" key="1">
    <citation type="submission" date="2015-01" db="EMBL/GenBank/DDBJ databases">
        <title>Ahrensia donghaiensis sp. nov., a novel dimethylsulphoniopropionate-cleavage bacterium isolated from seawater and emended descriptions of the genus Ahrensia and Ahrensia kielensis.</title>
        <authorList>
            <person name="Liu J."/>
        </authorList>
    </citation>
    <scope>NUCLEOTIDE SEQUENCE [LARGE SCALE GENOMIC DNA]</scope>
    <source>
        <strain evidence="3 4">LZD062</strain>
    </source>
</reference>
<evidence type="ECO:0000256" key="1">
    <source>
        <dbReference type="SAM" id="SignalP"/>
    </source>
</evidence>
<evidence type="ECO:0000313" key="3">
    <source>
        <dbReference type="EMBL" id="KPB01939.1"/>
    </source>
</evidence>
<feature type="domain" description="SH3b" evidence="2">
    <location>
        <begin position="48"/>
        <end position="111"/>
    </location>
</feature>
<sequence length="191" mass="21370">MLDFKFTKFINVFSAVSLIFAGSVFSASQAYAQQTASINRGPSGLPLPRFVSLKSERVNMRVGPGKEYAVSWMYLKSGLPFEIIQEYDNWRRVRDSEGTMGWIHGSLLSGKRTAITTPWRTGASDKTINVYESPKSGAKEVAYVEPGVLAYIQKCDGVWCELEISSDGKKIHGYTDQTDLWGAYPDEKFED</sequence>
<gene>
    <name evidence="3" type="ORF">SU32_06160</name>
</gene>
<dbReference type="OrthoDB" id="9810773at2"/>
<dbReference type="AlphaFoldDB" id="A0A0M9GNW3"/>
<organism evidence="3 4">
    <name type="scientific">Ahrensia marina</name>
    <dbReference type="NCBI Taxonomy" id="1514904"/>
    <lineage>
        <taxon>Bacteria</taxon>
        <taxon>Pseudomonadati</taxon>
        <taxon>Pseudomonadota</taxon>
        <taxon>Alphaproteobacteria</taxon>
        <taxon>Hyphomicrobiales</taxon>
        <taxon>Ahrensiaceae</taxon>
        <taxon>Ahrensia</taxon>
    </lineage>
</organism>
<comment type="caution">
    <text evidence="3">The sequence shown here is derived from an EMBL/GenBank/DDBJ whole genome shotgun (WGS) entry which is preliminary data.</text>
</comment>
<dbReference type="Gene3D" id="2.30.30.40">
    <property type="entry name" value="SH3 Domains"/>
    <property type="match status" value="1"/>
</dbReference>
<dbReference type="Proteomes" id="UP000038011">
    <property type="component" value="Unassembled WGS sequence"/>
</dbReference>
<dbReference type="Pfam" id="PF06347">
    <property type="entry name" value="SH3_4"/>
    <property type="match status" value="2"/>
</dbReference>
<keyword evidence="4" id="KW-1185">Reference proteome</keyword>
<keyword evidence="3" id="KW-0030">Aminoacyl-tRNA synthetase</keyword>
<feature type="signal peptide" evidence="1">
    <location>
        <begin position="1"/>
        <end position="32"/>
    </location>
</feature>
<accession>A0A0M9GNW3</accession>
<dbReference type="PATRIC" id="fig|1514904.3.peg.3259"/>
<keyword evidence="1" id="KW-0732">Signal</keyword>
<dbReference type="RefSeq" id="WP_053998468.1">
    <property type="nucleotide sequence ID" value="NZ_JXMU01000007.1"/>
</dbReference>
<protein>
    <submittedName>
        <fullName evidence="3">Aspartyl-tRNA synthetase</fullName>
    </submittedName>
</protein>
<feature type="chain" id="PRO_5005836485" evidence="1">
    <location>
        <begin position="33"/>
        <end position="191"/>
    </location>
</feature>
<proteinExistence type="predicted"/>
<evidence type="ECO:0000313" key="4">
    <source>
        <dbReference type="Proteomes" id="UP000038011"/>
    </source>
</evidence>
<evidence type="ECO:0000259" key="2">
    <source>
        <dbReference type="SMART" id="SM00287"/>
    </source>
</evidence>
<dbReference type="SMART" id="SM00287">
    <property type="entry name" value="SH3b"/>
    <property type="match status" value="1"/>
</dbReference>
<name>A0A0M9GNW3_9HYPH</name>
<dbReference type="InterPro" id="IPR010466">
    <property type="entry name" value="DUF1058"/>
</dbReference>
<dbReference type="EMBL" id="JXMU01000007">
    <property type="protein sequence ID" value="KPB01939.1"/>
    <property type="molecule type" value="Genomic_DNA"/>
</dbReference>
<dbReference type="STRING" id="1514904.SU32_06160"/>
<dbReference type="InterPro" id="IPR003646">
    <property type="entry name" value="SH3-like_bac-type"/>
</dbReference>
<keyword evidence="3" id="KW-0436">Ligase</keyword>
<dbReference type="GO" id="GO:0004812">
    <property type="term" value="F:aminoacyl-tRNA ligase activity"/>
    <property type="evidence" value="ECO:0007669"/>
    <property type="project" value="UniProtKB-KW"/>
</dbReference>